<evidence type="ECO:0008006" key="3">
    <source>
        <dbReference type="Google" id="ProtNLM"/>
    </source>
</evidence>
<sequence length="68" mass="7699">MPSLQRSSKRTESWTHLYLDGAVKFDLGYVAVGGVIREDQGRWILGFNRRISVVMYSQAVVRSRILGA</sequence>
<dbReference type="AlphaFoldDB" id="A0A9D3WGV5"/>
<dbReference type="Proteomes" id="UP000828251">
    <property type="component" value="Unassembled WGS sequence"/>
</dbReference>
<protein>
    <recommendedName>
        <fullName evidence="3">RNase H type-1 domain-containing protein</fullName>
    </recommendedName>
</protein>
<proteinExistence type="predicted"/>
<organism evidence="1 2">
    <name type="scientific">Gossypium stocksii</name>
    <dbReference type="NCBI Taxonomy" id="47602"/>
    <lineage>
        <taxon>Eukaryota</taxon>
        <taxon>Viridiplantae</taxon>
        <taxon>Streptophyta</taxon>
        <taxon>Embryophyta</taxon>
        <taxon>Tracheophyta</taxon>
        <taxon>Spermatophyta</taxon>
        <taxon>Magnoliopsida</taxon>
        <taxon>eudicotyledons</taxon>
        <taxon>Gunneridae</taxon>
        <taxon>Pentapetalae</taxon>
        <taxon>rosids</taxon>
        <taxon>malvids</taxon>
        <taxon>Malvales</taxon>
        <taxon>Malvaceae</taxon>
        <taxon>Malvoideae</taxon>
        <taxon>Gossypium</taxon>
    </lineage>
</organism>
<reference evidence="1 2" key="1">
    <citation type="journal article" date="2021" name="Plant Biotechnol. J.">
        <title>Multi-omics assisted identification of the key and species-specific regulatory components of drought-tolerant mechanisms in Gossypium stocksii.</title>
        <authorList>
            <person name="Yu D."/>
            <person name="Ke L."/>
            <person name="Zhang D."/>
            <person name="Wu Y."/>
            <person name="Sun Y."/>
            <person name="Mei J."/>
            <person name="Sun J."/>
            <person name="Sun Y."/>
        </authorList>
    </citation>
    <scope>NUCLEOTIDE SEQUENCE [LARGE SCALE GENOMIC DNA]</scope>
    <source>
        <strain evidence="2">cv. E1</strain>
        <tissue evidence="1">Leaf</tissue>
    </source>
</reference>
<evidence type="ECO:0000313" key="2">
    <source>
        <dbReference type="Proteomes" id="UP000828251"/>
    </source>
</evidence>
<name>A0A9D3WGV5_9ROSI</name>
<comment type="caution">
    <text evidence="1">The sequence shown here is derived from an EMBL/GenBank/DDBJ whole genome shotgun (WGS) entry which is preliminary data.</text>
</comment>
<accession>A0A9D3WGV5</accession>
<dbReference type="EMBL" id="JAIQCV010000001">
    <property type="protein sequence ID" value="KAH1129069.1"/>
    <property type="molecule type" value="Genomic_DNA"/>
</dbReference>
<dbReference type="OrthoDB" id="597234at2759"/>
<evidence type="ECO:0000313" key="1">
    <source>
        <dbReference type="EMBL" id="KAH1129069.1"/>
    </source>
</evidence>
<gene>
    <name evidence="1" type="ORF">J1N35_000447</name>
</gene>
<keyword evidence="2" id="KW-1185">Reference proteome</keyword>